<evidence type="ECO:0000256" key="1">
    <source>
        <dbReference type="SAM" id="Phobius"/>
    </source>
</evidence>
<keyword evidence="1" id="KW-1133">Transmembrane helix</keyword>
<evidence type="ECO:0000313" key="2">
    <source>
        <dbReference type="EMBL" id="RGD59403.1"/>
    </source>
</evidence>
<dbReference type="EMBL" id="QVIG01000001">
    <property type="protein sequence ID" value="RGD59403.1"/>
    <property type="molecule type" value="Genomic_DNA"/>
</dbReference>
<keyword evidence="3" id="KW-1185">Reference proteome</keyword>
<feature type="transmembrane region" description="Helical" evidence="1">
    <location>
        <begin position="45"/>
        <end position="64"/>
    </location>
</feature>
<keyword evidence="1" id="KW-0472">Membrane</keyword>
<evidence type="ECO:0000313" key="3">
    <source>
        <dbReference type="Proteomes" id="UP000263377"/>
    </source>
</evidence>
<comment type="caution">
    <text evidence="2">The sequence shown here is derived from an EMBL/GenBank/DDBJ whole genome shotgun (WGS) entry which is preliminary data.</text>
</comment>
<proteinExistence type="predicted"/>
<dbReference type="AlphaFoldDB" id="A0A372ZU43"/>
<gene>
    <name evidence="2" type="ORF">DR950_17825</name>
</gene>
<sequence>MVLTDTPATERSPVNLYLSLLRTGVPALVGWLVAAAARYGLDFDATALAGVLVPLVSFVYYAVFRAAEHYLSPRWGWLLGYAKPPAYPAGKAALPQ</sequence>
<name>A0A372ZU43_9ACTN</name>
<feature type="transmembrane region" description="Helical" evidence="1">
    <location>
        <begin position="20"/>
        <end position="39"/>
    </location>
</feature>
<protein>
    <submittedName>
        <fullName evidence="2">Uncharacterized protein</fullName>
    </submittedName>
</protein>
<accession>A0A372ZU43</accession>
<keyword evidence="1" id="KW-0812">Transmembrane</keyword>
<dbReference type="Proteomes" id="UP000263377">
    <property type="component" value="Unassembled WGS sequence"/>
</dbReference>
<organism evidence="2 3">
    <name type="scientific">Kitasatospora xanthocidica</name>
    <dbReference type="NCBI Taxonomy" id="83382"/>
    <lineage>
        <taxon>Bacteria</taxon>
        <taxon>Bacillati</taxon>
        <taxon>Actinomycetota</taxon>
        <taxon>Actinomycetes</taxon>
        <taxon>Kitasatosporales</taxon>
        <taxon>Streptomycetaceae</taxon>
        <taxon>Kitasatospora</taxon>
    </lineage>
</organism>
<reference evidence="2 3" key="1">
    <citation type="submission" date="2018-08" db="EMBL/GenBank/DDBJ databases">
        <title>Diversity &amp; Physiological Properties of Lignin-Decomposing Actinobacteria from Soil.</title>
        <authorList>
            <person name="Roh S.G."/>
            <person name="Kim S.B."/>
        </authorList>
    </citation>
    <scope>NUCLEOTIDE SEQUENCE [LARGE SCALE GENOMIC DNA]</scope>
    <source>
        <strain evidence="2 3">MMS17-GH009</strain>
    </source>
</reference>